<sequence length="215" mass="24417">MQVHSAPDSGFNGVATFYDPLARLVYGPALQHAQRWLLPYIPDGATILIIGGGSGWLLQQVLLQRSPAHVLYLEASEKMLTLAQKLNQQQTIVEYQLGTDADLQPHQQFDVIITPFILDLFPDERLTQLMHRLYSALARDGLWLFADFWPVQQQPLVWQKLLAKSMYLFFGILSDVKARQLPDYGAHFKALGLKEQQSAAFYKGFVQAKVFRKSV</sequence>
<organism evidence="2 3">
    <name type="scientific">Pontibacter fetidus</name>
    <dbReference type="NCBI Taxonomy" id="2700082"/>
    <lineage>
        <taxon>Bacteria</taxon>
        <taxon>Pseudomonadati</taxon>
        <taxon>Bacteroidota</taxon>
        <taxon>Cytophagia</taxon>
        <taxon>Cytophagales</taxon>
        <taxon>Hymenobacteraceae</taxon>
        <taxon>Pontibacter</taxon>
    </lineage>
</organism>
<dbReference type="EMBL" id="JAAEAA010000002">
    <property type="protein sequence ID" value="NDK54620.1"/>
    <property type="molecule type" value="Genomic_DNA"/>
</dbReference>
<dbReference type="Pfam" id="PF13649">
    <property type="entry name" value="Methyltransf_25"/>
    <property type="match status" value="1"/>
</dbReference>
<evidence type="ECO:0000259" key="1">
    <source>
        <dbReference type="Pfam" id="PF13649"/>
    </source>
</evidence>
<reference evidence="2 3" key="1">
    <citation type="submission" date="2020-01" db="EMBL/GenBank/DDBJ databases">
        <authorList>
            <person name="Kim M.K."/>
        </authorList>
    </citation>
    <scope>NUCLEOTIDE SEQUENCE [LARGE SCALE GENOMIC DNA]</scope>
    <source>
        <strain evidence="2 3">BT213</strain>
    </source>
</reference>
<dbReference type="AlphaFoldDB" id="A0A6B2H4D5"/>
<gene>
    <name evidence="2" type="ORF">GWO68_01710</name>
</gene>
<keyword evidence="2" id="KW-0808">Transferase</keyword>
<evidence type="ECO:0000313" key="2">
    <source>
        <dbReference type="EMBL" id="NDK54620.1"/>
    </source>
</evidence>
<dbReference type="GO" id="GO:0032259">
    <property type="term" value="P:methylation"/>
    <property type="evidence" value="ECO:0007669"/>
    <property type="project" value="UniProtKB-KW"/>
</dbReference>
<dbReference type="CDD" id="cd02440">
    <property type="entry name" value="AdoMet_MTases"/>
    <property type="match status" value="1"/>
</dbReference>
<dbReference type="InterPro" id="IPR029063">
    <property type="entry name" value="SAM-dependent_MTases_sf"/>
</dbReference>
<keyword evidence="3" id="KW-1185">Reference proteome</keyword>
<protein>
    <submittedName>
        <fullName evidence="2">Class I SAM-dependent methyltransferase</fullName>
    </submittedName>
</protein>
<accession>A0A6B2H4D5</accession>
<keyword evidence="2" id="KW-0489">Methyltransferase</keyword>
<evidence type="ECO:0000313" key="3">
    <source>
        <dbReference type="Proteomes" id="UP000478546"/>
    </source>
</evidence>
<dbReference type="GO" id="GO:0008168">
    <property type="term" value="F:methyltransferase activity"/>
    <property type="evidence" value="ECO:0007669"/>
    <property type="project" value="UniProtKB-KW"/>
</dbReference>
<proteinExistence type="predicted"/>
<dbReference type="SUPFAM" id="SSF53335">
    <property type="entry name" value="S-adenosyl-L-methionine-dependent methyltransferases"/>
    <property type="match status" value="1"/>
</dbReference>
<dbReference type="Gene3D" id="3.40.50.150">
    <property type="entry name" value="Vaccinia Virus protein VP39"/>
    <property type="match status" value="1"/>
</dbReference>
<dbReference type="Proteomes" id="UP000478546">
    <property type="component" value="Unassembled WGS sequence"/>
</dbReference>
<feature type="domain" description="Methyltransferase" evidence="1">
    <location>
        <begin position="47"/>
        <end position="141"/>
    </location>
</feature>
<comment type="caution">
    <text evidence="2">The sequence shown here is derived from an EMBL/GenBank/DDBJ whole genome shotgun (WGS) entry which is preliminary data.</text>
</comment>
<dbReference type="InterPro" id="IPR041698">
    <property type="entry name" value="Methyltransf_25"/>
</dbReference>
<name>A0A6B2H4D5_9BACT</name>